<dbReference type="InterPro" id="IPR014959">
    <property type="entry name" value="DUF1827"/>
</dbReference>
<dbReference type="Gene3D" id="3.40.1720.10">
    <property type="entry name" value="Streptococcus thermophilus LMG 18311 protein like"/>
    <property type="match status" value="1"/>
</dbReference>
<dbReference type="InterPro" id="IPR038226">
    <property type="entry name" value="LMG18311-like_sf"/>
</dbReference>
<reference evidence="1 2" key="1">
    <citation type="submission" date="2016-03" db="EMBL/GenBank/DDBJ databases">
        <title>Pediococcus and Lactobacillus from brewery environment - whole genome sequencing and assembly.</title>
        <authorList>
            <person name="Behr J."/>
            <person name="Geissler A.J."/>
            <person name="Vogel R.F."/>
        </authorList>
    </citation>
    <scope>NUCLEOTIDE SEQUENCE [LARGE SCALE GENOMIC DNA]</scope>
    <source>
        <strain evidence="1 2">TMW 1.1989</strain>
    </source>
</reference>
<keyword evidence="2" id="KW-1185">Reference proteome</keyword>
<dbReference type="Proteomes" id="UP000078582">
    <property type="component" value="Chromosome"/>
</dbReference>
<dbReference type="AlphaFoldDB" id="A0A192H5E8"/>
<name>A0A192H5E8_9LACO</name>
<sequence length="97" mass="10978">MKLIDVTNSYVDVVTNQLNSTDAHHVRVYSLGNTTVIFTRATNHDEILLTNRSRNIQTNEIDYVLDQLVHLTQAEVKPIISDKLAEISITRNNKVSS</sequence>
<accession>A0A192H5E8</accession>
<evidence type="ECO:0000313" key="2">
    <source>
        <dbReference type="Proteomes" id="UP000078582"/>
    </source>
</evidence>
<organism evidence="1 2">
    <name type="scientific">Loigolactobacillus backii</name>
    <dbReference type="NCBI Taxonomy" id="375175"/>
    <lineage>
        <taxon>Bacteria</taxon>
        <taxon>Bacillati</taxon>
        <taxon>Bacillota</taxon>
        <taxon>Bacilli</taxon>
        <taxon>Lactobacillales</taxon>
        <taxon>Lactobacillaceae</taxon>
        <taxon>Loigolactobacillus</taxon>
    </lineage>
</organism>
<dbReference type="Pfam" id="PF08860">
    <property type="entry name" value="DUF1827"/>
    <property type="match status" value="1"/>
</dbReference>
<gene>
    <name evidence="1" type="ORF">AYR53_12095</name>
</gene>
<dbReference type="GeneID" id="42983003"/>
<protein>
    <submittedName>
        <fullName evidence="1">Uncharacterized protein</fullName>
    </submittedName>
</protein>
<proteinExistence type="predicted"/>
<dbReference type="OrthoDB" id="2308827at2"/>
<dbReference type="KEGG" id="lbt:AYR52_07365"/>
<dbReference type="STRING" id="375175.AYR53_12095"/>
<evidence type="ECO:0000313" key="1">
    <source>
        <dbReference type="EMBL" id="ANK63437.1"/>
    </source>
</evidence>
<dbReference type="RefSeq" id="WP_068225415.1">
    <property type="nucleotide sequence ID" value="NZ_CP014623.1"/>
</dbReference>
<dbReference type="EMBL" id="CP014873">
    <property type="protein sequence ID" value="ANK63437.1"/>
    <property type="molecule type" value="Genomic_DNA"/>
</dbReference>